<dbReference type="EMBL" id="CAJNOU010000148">
    <property type="protein sequence ID" value="CAF0888203.1"/>
    <property type="molecule type" value="Genomic_DNA"/>
</dbReference>
<proteinExistence type="predicted"/>
<keyword evidence="1" id="KW-1015">Disulfide bond</keyword>
<dbReference type="SUPFAM" id="SSF50814">
    <property type="entry name" value="Lipocalins"/>
    <property type="match status" value="1"/>
</dbReference>
<organism evidence="3 4">
    <name type="scientific">Rotaria sordida</name>
    <dbReference type="NCBI Taxonomy" id="392033"/>
    <lineage>
        <taxon>Eukaryota</taxon>
        <taxon>Metazoa</taxon>
        <taxon>Spiralia</taxon>
        <taxon>Gnathifera</taxon>
        <taxon>Rotifera</taxon>
        <taxon>Eurotatoria</taxon>
        <taxon>Bdelloidea</taxon>
        <taxon>Philodinida</taxon>
        <taxon>Philodinidae</taxon>
        <taxon>Rotaria</taxon>
    </lineage>
</organism>
<dbReference type="PROSITE" id="PS00213">
    <property type="entry name" value="LIPOCALIN"/>
    <property type="match status" value="1"/>
</dbReference>
<dbReference type="PRINTS" id="PR01273">
    <property type="entry name" value="INVTBRTCOLOR"/>
</dbReference>
<dbReference type="Proteomes" id="UP000663874">
    <property type="component" value="Unassembled WGS sequence"/>
</dbReference>
<name>A0A818TXG7_9BILA</name>
<dbReference type="GO" id="GO:0005737">
    <property type="term" value="C:cytoplasm"/>
    <property type="evidence" value="ECO:0007669"/>
    <property type="project" value="TreeGrafter"/>
</dbReference>
<dbReference type="PANTHER" id="PTHR10612:SF62">
    <property type="entry name" value="LIPOCALIN_CYTOSOLIC FATTY-ACID BINDING DOMAIN-CONTAINING PROTEIN"/>
    <property type="match status" value="1"/>
</dbReference>
<gene>
    <name evidence="3" type="ORF">FNK824_LOCUS8450</name>
    <name evidence="2" type="ORF">SEV965_LOCUS4990</name>
</gene>
<dbReference type="AlphaFoldDB" id="A0A818TXG7"/>
<evidence type="ECO:0000256" key="1">
    <source>
        <dbReference type="ARBA" id="ARBA00023157"/>
    </source>
</evidence>
<evidence type="ECO:0000313" key="4">
    <source>
        <dbReference type="Proteomes" id="UP000663874"/>
    </source>
</evidence>
<dbReference type="GO" id="GO:0000302">
    <property type="term" value="P:response to reactive oxygen species"/>
    <property type="evidence" value="ECO:0007669"/>
    <property type="project" value="TreeGrafter"/>
</dbReference>
<reference evidence="3" key="1">
    <citation type="submission" date="2021-02" db="EMBL/GenBank/DDBJ databases">
        <authorList>
            <person name="Nowell W R."/>
        </authorList>
    </citation>
    <scope>NUCLEOTIDE SEQUENCE</scope>
</reference>
<dbReference type="GO" id="GO:0008289">
    <property type="term" value="F:lipid binding"/>
    <property type="evidence" value="ECO:0007669"/>
    <property type="project" value="UniProtKB-KW"/>
</dbReference>
<protein>
    <recommendedName>
        <fullName evidence="5">Lipocalin/cytosolic fatty-acid binding domain-containing protein</fullName>
    </recommendedName>
</protein>
<dbReference type="InterPro" id="IPR003057">
    <property type="entry name" value="Invtbrt_color"/>
</dbReference>
<dbReference type="GO" id="GO:0031409">
    <property type="term" value="F:pigment binding"/>
    <property type="evidence" value="ECO:0007669"/>
    <property type="project" value="InterPro"/>
</dbReference>
<dbReference type="EMBL" id="CAJOBE010000835">
    <property type="protein sequence ID" value="CAF3690190.1"/>
    <property type="molecule type" value="Genomic_DNA"/>
</dbReference>
<evidence type="ECO:0000313" key="3">
    <source>
        <dbReference type="EMBL" id="CAF3690190.1"/>
    </source>
</evidence>
<accession>A0A818TXG7</accession>
<evidence type="ECO:0008006" key="5">
    <source>
        <dbReference type="Google" id="ProtNLM"/>
    </source>
</evidence>
<dbReference type="InterPro" id="IPR022272">
    <property type="entry name" value="Lipocalin_CS"/>
</dbReference>
<dbReference type="PANTHER" id="PTHR10612">
    <property type="entry name" value="APOLIPOPROTEIN D"/>
    <property type="match status" value="1"/>
</dbReference>
<dbReference type="Proteomes" id="UP000663889">
    <property type="component" value="Unassembled WGS sequence"/>
</dbReference>
<dbReference type="InterPro" id="IPR012674">
    <property type="entry name" value="Calycin"/>
</dbReference>
<dbReference type="GO" id="GO:0006629">
    <property type="term" value="P:lipid metabolic process"/>
    <property type="evidence" value="ECO:0007669"/>
    <property type="project" value="TreeGrafter"/>
</dbReference>
<comment type="caution">
    <text evidence="3">The sequence shown here is derived from an EMBL/GenBank/DDBJ whole genome shotgun (WGS) entry which is preliminary data.</text>
</comment>
<dbReference type="Gene3D" id="2.40.128.20">
    <property type="match status" value="1"/>
</dbReference>
<evidence type="ECO:0000313" key="2">
    <source>
        <dbReference type="EMBL" id="CAF0888203.1"/>
    </source>
</evidence>
<sequence>MERECRLPAFSSLRAQQNFDLCRFLGTWYEIKWFLTGETSDDIWGDHSQLFDFQDKGKRRLIVYGQARNPNETNCFSTGSWSIDASNGARMILRTEDLKNGPIVNWPFLVLKTDYYHYALVYFCISKNYRQTNPCKERHVTIYSRQKTLVAKYLNPLVRYVDKNLCISPKQLITTPYQEKPCPAL</sequence>